<feature type="region of interest" description="Disordered" evidence="1">
    <location>
        <begin position="156"/>
        <end position="176"/>
    </location>
</feature>
<keyword evidence="2" id="KW-0472">Membrane</keyword>
<protein>
    <submittedName>
        <fullName evidence="3">Uncharacterized protein</fullName>
    </submittedName>
</protein>
<dbReference type="AlphaFoldDB" id="A0A4Y3TT38"/>
<name>A0A4Y3TT38_9PROT</name>
<evidence type="ECO:0000256" key="1">
    <source>
        <dbReference type="SAM" id="MobiDB-lite"/>
    </source>
</evidence>
<accession>A0A4Y3TT38</accession>
<feature type="transmembrane region" description="Helical" evidence="2">
    <location>
        <begin position="66"/>
        <end position="86"/>
    </location>
</feature>
<feature type="transmembrane region" description="Helical" evidence="2">
    <location>
        <begin position="98"/>
        <end position="118"/>
    </location>
</feature>
<dbReference type="OrthoDB" id="7278229at2"/>
<feature type="transmembrane region" description="Helical" evidence="2">
    <location>
        <begin position="124"/>
        <end position="148"/>
    </location>
</feature>
<keyword evidence="2" id="KW-1133">Transmembrane helix</keyword>
<sequence>MTLGERITSIDSWLLDKVFQPLADRLPDRLSPFDVGMSLQLGSILMTAVVIAGVFFMSGMTAISDMLYNVLGWVLYLTFFIGTARMRVLVKVGQANPLRYLLLSLRVLSIGFMAYKLYEAVSAPAIFAMIVWPDACSSVVFAAGLYFISCQPPSPWRQTRKQSRMQPAFVRSGSGF</sequence>
<keyword evidence="2" id="KW-0812">Transmembrane</keyword>
<comment type="caution">
    <text evidence="3">The sequence shown here is derived from an EMBL/GenBank/DDBJ whole genome shotgun (WGS) entry which is preliminary data.</text>
</comment>
<organism evidence="3 4">
    <name type="scientific">Acetobacter peroxydans</name>
    <dbReference type="NCBI Taxonomy" id="104098"/>
    <lineage>
        <taxon>Bacteria</taxon>
        <taxon>Pseudomonadati</taxon>
        <taxon>Pseudomonadota</taxon>
        <taxon>Alphaproteobacteria</taxon>
        <taxon>Acetobacterales</taxon>
        <taxon>Acetobacteraceae</taxon>
        <taxon>Acetobacter</taxon>
    </lineage>
</organism>
<evidence type="ECO:0000256" key="2">
    <source>
        <dbReference type="SAM" id="Phobius"/>
    </source>
</evidence>
<keyword evidence="4" id="KW-1185">Reference proteome</keyword>
<evidence type="ECO:0000313" key="3">
    <source>
        <dbReference type="EMBL" id="GEB84277.1"/>
    </source>
</evidence>
<gene>
    <name evidence="3" type="ORF">APE01nite_00740</name>
</gene>
<dbReference type="Proteomes" id="UP000317730">
    <property type="component" value="Unassembled WGS sequence"/>
</dbReference>
<dbReference type="RefSeq" id="WP_141374246.1">
    <property type="nucleotide sequence ID" value="NZ_BAPL01000016.1"/>
</dbReference>
<reference evidence="3 4" key="1">
    <citation type="submission" date="2019-06" db="EMBL/GenBank/DDBJ databases">
        <title>Whole genome shotgun sequence of Acetobacter peroxydans NBRC 13755.</title>
        <authorList>
            <person name="Hosoyama A."/>
            <person name="Uohara A."/>
            <person name="Ohji S."/>
            <person name="Ichikawa N."/>
        </authorList>
    </citation>
    <scope>NUCLEOTIDE SEQUENCE [LARGE SCALE GENOMIC DNA]</scope>
    <source>
        <strain evidence="3 4">NBRC 13755</strain>
    </source>
</reference>
<proteinExistence type="predicted"/>
<dbReference type="EMBL" id="BJMV01000001">
    <property type="protein sequence ID" value="GEB84277.1"/>
    <property type="molecule type" value="Genomic_DNA"/>
</dbReference>
<evidence type="ECO:0000313" key="4">
    <source>
        <dbReference type="Proteomes" id="UP000317730"/>
    </source>
</evidence>
<feature type="transmembrane region" description="Helical" evidence="2">
    <location>
        <begin position="39"/>
        <end position="60"/>
    </location>
</feature>